<dbReference type="AlphaFoldDB" id="X1MT05"/>
<evidence type="ECO:0000313" key="1">
    <source>
        <dbReference type="EMBL" id="GAI09499.1"/>
    </source>
</evidence>
<dbReference type="EMBL" id="BARV01004967">
    <property type="protein sequence ID" value="GAI09499.1"/>
    <property type="molecule type" value="Genomic_DNA"/>
</dbReference>
<proteinExistence type="predicted"/>
<comment type="caution">
    <text evidence="1">The sequence shown here is derived from an EMBL/GenBank/DDBJ whole genome shotgun (WGS) entry which is preliminary data.</text>
</comment>
<organism evidence="1">
    <name type="scientific">marine sediment metagenome</name>
    <dbReference type="NCBI Taxonomy" id="412755"/>
    <lineage>
        <taxon>unclassified sequences</taxon>
        <taxon>metagenomes</taxon>
        <taxon>ecological metagenomes</taxon>
    </lineage>
</organism>
<feature type="non-terminal residue" evidence="1">
    <location>
        <position position="108"/>
    </location>
</feature>
<name>X1MT05_9ZZZZ</name>
<protein>
    <submittedName>
        <fullName evidence="1">Uncharacterized protein</fullName>
    </submittedName>
</protein>
<accession>X1MT05</accession>
<gene>
    <name evidence="1" type="ORF">S06H3_10632</name>
</gene>
<reference evidence="1" key="1">
    <citation type="journal article" date="2014" name="Front. Microbiol.">
        <title>High frequency of phylogenetically diverse reductive dehalogenase-homologous genes in deep subseafloor sedimentary metagenomes.</title>
        <authorList>
            <person name="Kawai M."/>
            <person name="Futagami T."/>
            <person name="Toyoda A."/>
            <person name="Takaki Y."/>
            <person name="Nishi S."/>
            <person name="Hori S."/>
            <person name="Arai W."/>
            <person name="Tsubouchi T."/>
            <person name="Morono Y."/>
            <person name="Uchiyama I."/>
            <person name="Ito T."/>
            <person name="Fujiyama A."/>
            <person name="Inagaki F."/>
            <person name="Takami H."/>
        </authorList>
    </citation>
    <scope>NUCLEOTIDE SEQUENCE</scope>
    <source>
        <strain evidence="1">Expedition CK06-06</strain>
    </source>
</reference>
<sequence length="108" mass="11380">MASIVGLELVLLDRVADIADGHIPSGLSKLLVEGTKAAHQDGLTLCAIECAPDGTFTIPANNTFQVNADKGTDPQMVKIDQDMVAIFSRDSGNNAWLSTVRITTGDPV</sequence>